<dbReference type="PANTHER" id="PTHR48070">
    <property type="entry name" value="ESTERASE OVCA2"/>
    <property type="match status" value="1"/>
</dbReference>
<dbReference type="EMBL" id="KL660339">
    <property type="protein sequence ID" value="KFA66839.1"/>
    <property type="molecule type" value="Genomic_DNA"/>
</dbReference>
<feature type="domain" description="Serine hydrolase" evidence="2">
    <location>
        <begin position="134"/>
        <end position="264"/>
    </location>
</feature>
<keyword evidence="1" id="KW-0378">Hydrolase</keyword>
<reference evidence="3 4" key="1">
    <citation type="journal article" date="2014" name="BMC Genomics">
        <title>Comparative genome sequencing reveals chemotype-specific gene clusters in the toxigenic black mold Stachybotrys.</title>
        <authorList>
            <person name="Semeiks J."/>
            <person name="Borek D."/>
            <person name="Otwinowski Z."/>
            <person name="Grishin N.V."/>
        </authorList>
    </citation>
    <scope>NUCLEOTIDE SEQUENCE [LARGE SCALE GENOMIC DNA]</scope>
    <source>
        <strain evidence="3 4">IBT 40285</strain>
    </source>
</reference>
<dbReference type="GO" id="GO:0019748">
    <property type="term" value="P:secondary metabolic process"/>
    <property type="evidence" value="ECO:0007669"/>
    <property type="project" value="TreeGrafter"/>
</dbReference>
<keyword evidence="4" id="KW-1185">Reference proteome</keyword>
<dbReference type="GO" id="GO:0016787">
    <property type="term" value="F:hydrolase activity"/>
    <property type="evidence" value="ECO:0007669"/>
    <property type="project" value="UniProtKB-KW"/>
</dbReference>
<dbReference type="AlphaFoldDB" id="A0A084QSA4"/>
<protein>
    <recommendedName>
        <fullName evidence="2">Serine hydrolase domain-containing protein</fullName>
    </recommendedName>
</protein>
<evidence type="ECO:0000256" key="1">
    <source>
        <dbReference type="ARBA" id="ARBA00022801"/>
    </source>
</evidence>
<evidence type="ECO:0000313" key="3">
    <source>
        <dbReference type="EMBL" id="KFA66839.1"/>
    </source>
</evidence>
<dbReference type="InterPro" id="IPR050593">
    <property type="entry name" value="LovG"/>
</dbReference>
<sequence>MPGTSVLDRLTVSECRGEWRKCGQAVAQGAKPSKYLRMGWILHIGVGGKSGTNIEGRLSGSVFFASKNFGKNSMAAAHKRIPLRGCRRNPPMPPQVNSGYISLAPNCLEALGIARAPGDFSERFFGFSPDNIAMCNDVIRIVVRFVVTNGPFDGLVAFSEGASVAAGLIIEDSQRSTPMFQFKCAIFFCGLAPVDMELTAQVGGRVRHLSKEVDSTVLRLPTAHVWSLEGDHGDMGRALQELCEESLREEFVHDLGHDIPGSRSDEGLTETLRVIERTIERATYFITS</sequence>
<dbReference type="Pfam" id="PF03959">
    <property type="entry name" value="FSH1"/>
    <property type="match status" value="1"/>
</dbReference>
<gene>
    <name evidence="3" type="ORF">S40285_07370</name>
</gene>
<dbReference type="InParanoid" id="A0A084QSA4"/>
<name>A0A084QSA4_STAC4</name>
<evidence type="ECO:0000313" key="4">
    <source>
        <dbReference type="Proteomes" id="UP000028524"/>
    </source>
</evidence>
<dbReference type="GO" id="GO:0005737">
    <property type="term" value="C:cytoplasm"/>
    <property type="evidence" value="ECO:0007669"/>
    <property type="project" value="TreeGrafter"/>
</dbReference>
<proteinExistence type="predicted"/>
<accession>A0A084QSA4</accession>
<dbReference type="InterPro" id="IPR029058">
    <property type="entry name" value="AB_hydrolase_fold"/>
</dbReference>
<dbReference type="Gene3D" id="3.40.50.1820">
    <property type="entry name" value="alpha/beta hydrolase"/>
    <property type="match status" value="1"/>
</dbReference>
<dbReference type="Proteomes" id="UP000028524">
    <property type="component" value="Unassembled WGS sequence"/>
</dbReference>
<dbReference type="HOGENOM" id="CLU_967004_0_0_1"/>
<dbReference type="OrthoDB" id="414698at2759"/>
<organism evidence="3 4">
    <name type="scientific">Stachybotrys chlorohalonatus (strain IBT 40285)</name>
    <dbReference type="NCBI Taxonomy" id="1283841"/>
    <lineage>
        <taxon>Eukaryota</taxon>
        <taxon>Fungi</taxon>
        <taxon>Dikarya</taxon>
        <taxon>Ascomycota</taxon>
        <taxon>Pezizomycotina</taxon>
        <taxon>Sordariomycetes</taxon>
        <taxon>Hypocreomycetidae</taxon>
        <taxon>Hypocreales</taxon>
        <taxon>Stachybotryaceae</taxon>
        <taxon>Stachybotrys</taxon>
    </lineage>
</organism>
<evidence type="ECO:0000259" key="2">
    <source>
        <dbReference type="Pfam" id="PF03959"/>
    </source>
</evidence>
<dbReference type="PANTHER" id="PTHR48070:SF6">
    <property type="entry name" value="ESTERASE OVCA2"/>
    <property type="match status" value="1"/>
</dbReference>
<dbReference type="GO" id="GO:0005634">
    <property type="term" value="C:nucleus"/>
    <property type="evidence" value="ECO:0007669"/>
    <property type="project" value="TreeGrafter"/>
</dbReference>
<dbReference type="InterPro" id="IPR005645">
    <property type="entry name" value="FSH-like_dom"/>
</dbReference>